<accession>A0A0D3HIX1</accession>
<feature type="transmembrane region" description="Helical" evidence="1">
    <location>
        <begin position="77"/>
        <end position="95"/>
    </location>
</feature>
<sequence length="118" mass="12375">MELTAATAGATRATGGFLGTSRRRPQSVTMTCSVPLSSYVCIERLTLHLETNEGAPPRPQLHTSPPWSPRRFKHRHTAAVVAVVVIAALPAPFAVADASSSSCFIGSLDGRHGGLLVA</sequence>
<dbReference type="AlphaFoldDB" id="A0A0D3HIX1"/>
<dbReference type="EnsemblPlants" id="OBART11G04940.1">
    <property type="protein sequence ID" value="OBART11G04940.1"/>
    <property type="gene ID" value="OBART11G04940"/>
</dbReference>
<evidence type="ECO:0000313" key="2">
    <source>
        <dbReference type="EnsemblPlants" id="OBART11G04940.1"/>
    </source>
</evidence>
<evidence type="ECO:0000256" key="1">
    <source>
        <dbReference type="SAM" id="Phobius"/>
    </source>
</evidence>
<protein>
    <submittedName>
        <fullName evidence="2">Uncharacterized protein</fullName>
    </submittedName>
</protein>
<keyword evidence="3" id="KW-1185">Reference proteome</keyword>
<organism evidence="2">
    <name type="scientific">Oryza barthii</name>
    <dbReference type="NCBI Taxonomy" id="65489"/>
    <lineage>
        <taxon>Eukaryota</taxon>
        <taxon>Viridiplantae</taxon>
        <taxon>Streptophyta</taxon>
        <taxon>Embryophyta</taxon>
        <taxon>Tracheophyta</taxon>
        <taxon>Spermatophyta</taxon>
        <taxon>Magnoliopsida</taxon>
        <taxon>Liliopsida</taxon>
        <taxon>Poales</taxon>
        <taxon>Poaceae</taxon>
        <taxon>BOP clade</taxon>
        <taxon>Oryzoideae</taxon>
        <taxon>Oryzeae</taxon>
        <taxon>Oryzinae</taxon>
        <taxon>Oryza</taxon>
    </lineage>
</organism>
<proteinExistence type="predicted"/>
<name>A0A0D3HIX1_9ORYZ</name>
<reference evidence="2" key="2">
    <citation type="submission" date="2015-03" db="UniProtKB">
        <authorList>
            <consortium name="EnsemblPlants"/>
        </authorList>
    </citation>
    <scope>IDENTIFICATION</scope>
</reference>
<dbReference type="HOGENOM" id="CLU_2076666_0_0_1"/>
<keyword evidence="1" id="KW-0812">Transmembrane</keyword>
<evidence type="ECO:0000313" key="3">
    <source>
        <dbReference type="Proteomes" id="UP000026960"/>
    </source>
</evidence>
<keyword evidence="1" id="KW-0472">Membrane</keyword>
<dbReference type="PaxDb" id="65489-OBART11G04940.1"/>
<keyword evidence="1" id="KW-1133">Transmembrane helix</keyword>
<reference evidence="2" key="1">
    <citation type="journal article" date="2009" name="Rice">
        <title>De Novo Next Generation Sequencing of Plant Genomes.</title>
        <authorList>
            <person name="Rounsley S."/>
            <person name="Marri P.R."/>
            <person name="Yu Y."/>
            <person name="He R."/>
            <person name="Sisneros N."/>
            <person name="Goicoechea J.L."/>
            <person name="Lee S.J."/>
            <person name="Angelova A."/>
            <person name="Kudrna D."/>
            <person name="Luo M."/>
            <person name="Affourtit J."/>
            <person name="Desany B."/>
            <person name="Knight J."/>
            <person name="Niazi F."/>
            <person name="Egholm M."/>
            <person name="Wing R.A."/>
        </authorList>
    </citation>
    <scope>NUCLEOTIDE SEQUENCE [LARGE SCALE GENOMIC DNA]</scope>
    <source>
        <strain evidence="2">cv. IRGC 105608</strain>
    </source>
</reference>
<dbReference type="Gramene" id="OBART11G04940.1">
    <property type="protein sequence ID" value="OBART11G04940.1"/>
    <property type="gene ID" value="OBART11G04940"/>
</dbReference>
<dbReference type="Proteomes" id="UP000026960">
    <property type="component" value="Chromosome 11"/>
</dbReference>